<reference evidence="3" key="1">
    <citation type="submission" date="2017-10" db="EMBL/GenBank/DDBJ databases">
        <authorList>
            <person name="Toshchakov S.V."/>
            <person name="Goeva M.A."/>
        </authorList>
    </citation>
    <scope>NUCLEOTIDE SEQUENCE [LARGE SCALE GENOMIC DNA]</scope>
    <source>
        <strain evidence="3">JR1/69-1-13</strain>
    </source>
</reference>
<feature type="domain" description="Peptidase C51" evidence="1">
    <location>
        <begin position="31"/>
        <end position="155"/>
    </location>
</feature>
<dbReference type="InterPro" id="IPR007921">
    <property type="entry name" value="CHAP_dom"/>
</dbReference>
<accession>A0A2U1V5T4</accession>
<dbReference type="Proteomes" id="UP000245048">
    <property type="component" value="Unassembled WGS sequence"/>
</dbReference>
<organism evidence="2 3">
    <name type="scientific">Teichococcus aestuarii</name>
    <dbReference type="NCBI Taxonomy" id="568898"/>
    <lineage>
        <taxon>Bacteria</taxon>
        <taxon>Pseudomonadati</taxon>
        <taxon>Pseudomonadota</taxon>
        <taxon>Alphaproteobacteria</taxon>
        <taxon>Acetobacterales</taxon>
        <taxon>Roseomonadaceae</taxon>
        <taxon>Roseomonas</taxon>
    </lineage>
</organism>
<dbReference type="PROSITE" id="PS51257">
    <property type="entry name" value="PROKAR_LIPOPROTEIN"/>
    <property type="match status" value="1"/>
</dbReference>
<dbReference type="OrthoDB" id="7279151at2"/>
<dbReference type="SUPFAM" id="SSF54001">
    <property type="entry name" value="Cysteine proteinases"/>
    <property type="match status" value="1"/>
</dbReference>
<keyword evidence="3" id="KW-1185">Reference proteome</keyword>
<evidence type="ECO:0000313" key="2">
    <source>
        <dbReference type="EMBL" id="PWC29279.1"/>
    </source>
</evidence>
<evidence type="ECO:0000313" key="3">
    <source>
        <dbReference type="Proteomes" id="UP000245048"/>
    </source>
</evidence>
<gene>
    <name evidence="2" type="ORF">CR165_08920</name>
</gene>
<dbReference type="AlphaFoldDB" id="A0A2U1V5T4"/>
<dbReference type="PROSITE" id="PS50911">
    <property type="entry name" value="CHAP"/>
    <property type="match status" value="1"/>
</dbReference>
<evidence type="ECO:0000259" key="1">
    <source>
        <dbReference type="PROSITE" id="PS50911"/>
    </source>
</evidence>
<dbReference type="InterPro" id="IPR038765">
    <property type="entry name" value="Papain-like_cys_pep_sf"/>
</dbReference>
<comment type="caution">
    <text evidence="2">The sequence shown here is derived from an EMBL/GenBank/DDBJ whole genome shotgun (WGS) entry which is preliminary data.</text>
</comment>
<protein>
    <submittedName>
        <fullName evidence="2">CHAP domain-containing protein</fullName>
    </submittedName>
</protein>
<dbReference type="RefSeq" id="WP_109516619.1">
    <property type="nucleotide sequence ID" value="NZ_PDOA01000004.1"/>
</dbReference>
<dbReference type="Pfam" id="PF05257">
    <property type="entry name" value="CHAP"/>
    <property type="match status" value="1"/>
</dbReference>
<dbReference type="EMBL" id="PDOA01000004">
    <property type="protein sequence ID" value="PWC29279.1"/>
    <property type="molecule type" value="Genomic_DNA"/>
</dbReference>
<dbReference type="Gene3D" id="3.90.1720.10">
    <property type="entry name" value="endopeptidase domain like (from Nostoc punctiforme)"/>
    <property type="match status" value="1"/>
</dbReference>
<name>A0A2U1V5T4_9PROT</name>
<sequence>MGDPRTSGSWRGEFERGGAPLKCFGLLLFLTLAACGGGSGGGPVTGAAALREPVACVPYARARSGIELYGDAGTWWEAASGRYARGAAPRPGSVLVLRPAGRMRDGHVAVVSRVLSAREIRVDHANWASGGAKGRIALDQPVVDVSPRNDWSLVRVWYPPVRDYGVTAYPAAGFVHGGQAVAAR</sequence>
<proteinExistence type="predicted"/>